<evidence type="ECO:0000256" key="3">
    <source>
        <dbReference type="ARBA" id="ARBA00022989"/>
    </source>
</evidence>
<dbReference type="SMART" id="SM00327">
    <property type="entry name" value="VWA"/>
    <property type="match status" value="1"/>
</dbReference>
<evidence type="ECO:0000256" key="5">
    <source>
        <dbReference type="SAM" id="Phobius"/>
    </source>
</evidence>
<feature type="transmembrane region" description="Helical" evidence="5">
    <location>
        <begin position="6"/>
        <end position="25"/>
    </location>
</feature>
<keyword evidence="8" id="KW-1185">Reference proteome</keyword>
<dbReference type="PANTHER" id="PTHR22550">
    <property type="entry name" value="SPORE GERMINATION PROTEIN"/>
    <property type="match status" value="1"/>
</dbReference>
<dbReference type="InterPro" id="IPR050768">
    <property type="entry name" value="UPF0353/GerABKA_families"/>
</dbReference>
<dbReference type="SUPFAM" id="SSF53300">
    <property type="entry name" value="vWA-like"/>
    <property type="match status" value="1"/>
</dbReference>
<accession>A0A8J3KMR3</accession>
<evidence type="ECO:0000256" key="2">
    <source>
        <dbReference type="ARBA" id="ARBA00022692"/>
    </source>
</evidence>
<comment type="caution">
    <text evidence="7">The sequence shown here is derived from an EMBL/GenBank/DDBJ whole genome shotgun (WGS) entry which is preliminary data.</text>
</comment>
<feature type="domain" description="VWFA" evidence="6">
    <location>
        <begin position="87"/>
        <end position="309"/>
    </location>
</feature>
<gene>
    <name evidence="7" type="primary">batA</name>
    <name evidence="7" type="ORF">Cci01nite_50090</name>
</gene>
<keyword evidence="1" id="KW-1003">Cell membrane</keyword>
<dbReference type="InterPro" id="IPR002035">
    <property type="entry name" value="VWF_A"/>
</dbReference>
<reference evidence="7 8" key="1">
    <citation type="submission" date="2021-01" db="EMBL/GenBank/DDBJ databases">
        <title>Whole genome shotgun sequence of Catellatospora citrea NBRC 14495.</title>
        <authorList>
            <person name="Komaki H."/>
            <person name="Tamura T."/>
        </authorList>
    </citation>
    <scope>NUCLEOTIDE SEQUENCE [LARGE SCALE GENOMIC DNA]</scope>
    <source>
        <strain evidence="7 8">NBRC 14495</strain>
    </source>
</reference>
<feature type="transmembrane region" description="Helical" evidence="5">
    <location>
        <begin position="56"/>
        <end position="73"/>
    </location>
</feature>
<keyword evidence="4 5" id="KW-0472">Membrane</keyword>
<dbReference type="InterPro" id="IPR036465">
    <property type="entry name" value="vWFA_dom_sf"/>
</dbReference>
<evidence type="ECO:0000259" key="6">
    <source>
        <dbReference type="PROSITE" id="PS50234"/>
    </source>
</evidence>
<dbReference type="Pfam" id="PF07584">
    <property type="entry name" value="BatA"/>
    <property type="match status" value="1"/>
</dbReference>
<keyword evidence="3 5" id="KW-1133">Transmembrane helix</keyword>
<dbReference type="Gene3D" id="3.40.50.410">
    <property type="entry name" value="von Willebrand factor, type A domain"/>
    <property type="match status" value="1"/>
</dbReference>
<sequence length="347" mass="36561">MSLAWPWALAALLVIPLLLVVRWWLNRRRRKVAVRVSSIALIRAALPGRSRWQRRIPAALFVLGLLALGMAVARPQASLAVPQDSTAILLAMDVSQSMCSTDVPPNRLTAAREAAREFVLAQEDGTRIGLVAFSGISGLLVEPTDDKQALLTAIDGLRTSRGTAIGQAILTSIDAIAEINPAVPPTGVELGEPGSPGSGEYVADTIVVLTDGANTQGVDPVTAAQEAKARGLRVYTIGFGTTEPAPLICSADQMTAGSGARPEWQGRGGGGRRAQLIDEDTLGEVAELTGGEYFRAQDAEQLVGVLTDLPGTIVTQKQDVEMTVWFVLAGALLAGTGVGLSLRWNRS</sequence>
<organism evidence="7 8">
    <name type="scientific">Catellatospora citrea</name>
    <dbReference type="NCBI Taxonomy" id="53366"/>
    <lineage>
        <taxon>Bacteria</taxon>
        <taxon>Bacillati</taxon>
        <taxon>Actinomycetota</taxon>
        <taxon>Actinomycetes</taxon>
        <taxon>Micromonosporales</taxon>
        <taxon>Micromonosporaceae</taxon>
        <taxon>Catellatospora</taxon>
    </lineage>
</organism>
<evidence type="ECO:0000256" key="4">
    <source>
        <dbReference type="ARBA" id="ARBA00023136"/>
    </source>
</evidence>
<name>A0A8J3KMR3_9ACTN</name>
<dbReference type="Pfam" id="PF13519">
    <property type="entry name" value="VWA_2"/>
    <property type="match status" value="1"/>
</dbReference>
<dbReference type="PROSITE" id="PS50234">
    <property type="entry name" value="VWFA"/>
    <property type="match status" value="1"/>
</dbReference>
<protein>
    <submittedName>
        <fullName evidence="7">Aerotolerance regulator BatA</fullName>
    </submittedName>
</protein>
<dbReference type="AlphaFoldDB" id="A0A8J3KMR3"/>
<dbReference type="RefSeq" id="WP_120319778.1">
    <property type="nucleotide sequence ID" value="NZ_BONH01000024.1"/>
</dbReference>
<evidence type="ECO:0000313" key="7">
    <source>
        <dbReference type="EMBL" id="GIF99915.1"/>
    </source>
</evidence>
<dbReference type="InterPro" id="IPR024163">
    <property type="entry name" value="Aerotolerance_reg_N"/>
</dbReference>
<keyword evidence="2 5" id="KW-0812">Transmembrane</keyword>
<dbReference type="EMBL" id="BONH01000024">
    <property type="protein sequence ID" value="GIF99915.1"/>
    <property type="molecule type" value="Genomic_DNA"/>
</dbReference>
<evidence type="ECO:0000313" key="8">
    <source>
        <dbReference type="Proteomes" id="UP000659904"/>
    </source>
</evidence>
<dbReference type="Proteomes" id="UP000659904">
    <property type="component" value="Unassembled WGS sequence"/>
</dbReference>
<evidence type="ECO:0000256" key="1">
    <source>
        <dbReference type="ARBA" id="ARBA00022475"/>
    </source>
</evidence>
<dbReference type="PANTHER" id="PTHR22550:SF5">
    <property type="entry name" value="LEUCINE ZIPPER PROTEIN 4"/>
    <property type="match status" value="1"/>
</dbReference>
<feature type="transmembrane region" description="Helical" evidence="5">
    <location>
        <begin position="322"/>
        <end position="342"/>
    </location>
</feature>
<proteinExistence type="predicted"/>